<dbReference type="EMBL" id="JANVFU010000011">
    <property type="protein sequence ID" value="KAJ3741788.1"/>
    <property type="molecule type" value="Genomic_DNA"/>
</dbReference>
<accession>A0A9W8NVZ2</accession>
<protein>
    <submittedName>
        <fullName evidence="1">Uncharacterized protein</fullName>
    </submittedName>
</protein>
<name>A0A9W8NVZ2_9AGAR</name>
<comment type="caution">
    <text evidence="1">The sequence shown here is derived from an EMBL/GenBank/DDBJ whole genome shotgun (WGS) entry which is preliminary data.</text>
</comment>
<organism evidence="1 2">
    <name type="scientific">Lentinula detonsa</name>
    <dbReference type="NCBI Taxonomy" id="2804962"/>
    <lineage>
        <taxon>Eukaryota</taxon>
        <taxon>Fungi</taxon>
        <taxon>Dikarya</taxon>
        <taxon>Basidiomycota</taxon>
        <taxon>Agaricomycotina</taxon>
        <taxon>Agaricomycetes</taxon>
        <taxon>Agaricomycetidae</taxon>
        <taxon>Agaricales</taxon>
        <taxon>Marasmiineae</taxon>
        <taxon>Omphalotaceae</taxon>
        <taxon>Lentinula</taxon>
    </lineage>
</organism>
<evidence type="ECO:0000313" key="2">
    <source>
        <dbReference type="Proteomes" id="UP001142393"/>
    </source>
</evidence>
<dbReference type="AlphaFoldDB" id="A0A9W8NVZ2"/>
<proteinExistence type="predicted"/>
<sequence>MIRTASKLISHASFFNFDALLCPLAVCFNLQAVSFDMEHVESRPCALDTWCLYRFGVDCHLFLNRFAILRSAHYLLSWAPRYSRYAGRIGDQAMAVVNHFRFITVFIHELRLRQCSSHNFTVQCVLHCSVTQAVPSLIVTIAQCRIKQRPTISPSVCIQILVAFAYLPNATVISNLS</sequence>
<gene>
    <name evidence="1" type="ORF">DFH05DRAFT_249327</name>
</gene>
<evidence type="ECO:0000313" key="1">
    <source>
        <dbReference type="EMBL" id="KAJ3741788.1"/>
    </source>
</evidence>
<reference evidence="1 2" key="1">
    <citation type="journal article" date="2023" name="Proc. Natl. Acad. Sci. U.S.A.">
        <title>A global phylogenomic analysis of the shiitake genus Lentinula.</title>
        <authorList>
            <person name="Sierra-Patev S."/>
            <person name="Min B."/>
            <person name="Naranjo-Ortiz M."/>
            <person name="Looney B."/>
            <person name="Konkel Z."/>
            <person name="Slot J.C."/>
            <person name="Sakamoto Y."/>
            <person name="Steenwyk J.L."/>
            <person name="Rokas A."/>
            <person name="Carro J."/>
            <person name="Camarero S."/>
            <person name="Ferreira P."/>
            <person name="Molpeceres G."/>
            <person name="Ruiz-Duenas F.J."/>
            <person name="Serrano A."/>
            <person name="Henrissat B."/>
            <person name="Drula E."/>
            <person name="Hughes K.W."/>
            <person name="Mata J.L."/>
            <person name="Ishikawa N.K."/>
            <person name="Vargas-Isla R."/>
            <person name="Ushijima S."/>
            <person name="Smith C.A."/>
            <person name="Donoghue J."/>
            <person name="Ahrendt S."/>
            <person name="Andreopoulos W."/>
            <person name="He G."/>
            <person name="LaButti K."/>
            <person name="Lipzen A."/>
            <person name="Ng V."/>
            <person name="Riley R."/>
            <person name="Sandor L."/>
            <person name="Barry K."/>
            <person name="Martinez A.T."/>
            <person name="Xiao Y."/>
            <person name="Gibbons J.G."/>
            <person name="Terashima K."/>
            <person name="Grigoriev I.V."/>
            <person name="Hibbett D."/>
        </authorList>
    </citation>
    <scope>NUCLEOTIDE SEQUENCE [LARGE SCALE GENOMIC DNA]</scope>
    <source>
        <strain evidence="1 2">TFB7810</strain>
    </source>
</reference>
<keyword evidence="2" id="KW-1185">Reference proteome</keyword>
<dbReference type="Proteomes" id="UP001142393">
    <property type="component" value="Unassembled WGS sequence"/>
</dbReference>